<name>A0A6L2KHY9_TANCI</name>
<evidence type="ECO:0000313" key="1">
    <source>
        <dbReference type="EMBL" id="GEU47615.1"/>
    </source>
</evidence>
<accession>A0A6L2KHY9</accession>
<evidence type="ECO:0008006" key="2">
    <source>
        <dbReference type="Google" id="ProtNLM"/>
    </source>
</evidence>
<dbReference type="AlphaFoldDB" id="A0A6L2KHY9"/>
<organism evidence="1">
    <name type="scientific">Tanacetum cinerariifolium</name>
    <name type="common">Dalmatian daisy</name>
    <name type="synonym">Chrysanthemum cinerariifolium</name>
    <dbReference type="NCBI Taxonomy" id="118510"/>
    <lineage>
        <taxon>Eukaryota</taxon>
        <taxon>Viridiplantae</taxon>
        <taxon>Streptophyta</taxon>
        <taxon>Embryophyta</taxon>
        <taxon>Tracheophyta</taxon>
        <taxon>Spermatophyta</taxon>
        <taxon>Magnoliopsida</taxon>
        <taxon>eudicotyledons</taxon>
        <taxon>Gunneridae</taxon>
        <taxon>Pentapetalae</taxon>
        <taxon>asterids</taxon>
        <taxon>campanulids</taxon>
        <taxon>Asterales</taxon>
        <taxon>Asteraceae</taxon>
        <taxon>Asteroideae</taxon>
        <taxon>Anthemideae</taxon>
        <taxon>Anthemidinae</taxon>
        <taxon>Tanacetum</taxon>
    </lineage>
</organism>
<dbReference type="EMBL" id="BKCJ010002297">
    <property type="protein sequence ID" value="GEU47615.1"/>
    <property type="molecule type" value="Genomic_DNA"/>
</dbReference>
<gene>
    <name evidence="1" type="ORF">Tci_019593</name>
</gene>
<comment type="caution">
    <text evidence="1">The sequence shown here is derived from an EMBL/GenBank/DDBJ whole genome shotgun (WGS) entry which is preliminary data.</text>
</comment>
<sequence>MSSFYKFICYGCGGPSDTPLCYLCTCGNILIEGASMKCNSGAKNSFNYDPNPESFNEVQSIFNPPPQPHYNIYLCQICESNSHYGYECSQRIPLVYEPEPCYNQNFGDNAYLHDSPGVTPLIDHHCCYKCGDSLDGFFYNQCTCEFCGNGAHDGYNCPSHIPFIQTLPSFPQQYPCYEDFIAITLNLPTVEPEDSLRMGDEHLDTIPKIESDEFIKSSVENLVPSPSESEDDSECDVPTCDDFTTFFNLLIDADDNFSSNPHRFNAESDLIESLLNQDSSIISSSSKINSLLGEFAGELIKIKSIPPGIDETNCDPEEEIHAEIKSFSPSPILIEDSDSFMEEIDLSFTPDDSMPPSIENDDYDSEVDMLILEELLSNDSLSLPENESFHFDIPSSPHPPAKPQDDDSEILTVKVVGDISEHNVPVPRLLPTQPTLASNQEKYPHLLSPQGFKAF</sequence>
<proteinExistence type="predicted"/>
<reference evidence="1" key="1">
    <citation type="journal article" date="2019" name="Sci. Rep.">
        <title>Draft genome of Tanacetum cinerariifolium, the natural source of mosquito coil.</title>
        <authorList>
            <person name="Yamashiro T."/>
            <person name="Shiraishi A."/>
            <person name="Satake H."/>
            <person name="Nakayama K."/>
        </authorList>
    </citation>
    <scope>NUCLEOTIDE SEQUENCE</scope>
</reference>
<protein>
    <recommendedName>
        <fullName evidence="2">Pre-mRNA splicing Prp18-interacting factor</fullName>
    </recommendedName>
</protein>